<name>A0ABV5WHY5_9BACI</name>
<protein>
    <recommendedName>
        <fullName evidence="4">Transposase</fullName>
    </recommendedName>
</protein>
<keyword evidence="3" id="KW-1185">Reference proteome</keyword>
<feature type="non-terminal residue" evidence="2">
    <location>
        <position position="227"/>
    </location>
</feature>
<evidence type="ECO:0000256" key="1">
    <source>
        <dbReference type="SAM" id="Coils"/>
    </source>
</evidence>
<evidence type="ECO:0000313" key="3">
    <source>
        <dbReference type="Proteomes" id="UP001589609"/>
    </source>
</evidence>
<organism evidence="2 3">
    <name type="scientific">Ectobacillus funiculus</name>
    <dbReference type="NCBI Taxonomy" id="137993"/>
    <lineage>
        <taxon>Bacteria</taxon>
        <taxon>Bacillati</taxon>
        <taxon>Bacillota</taxon>
        <taxon>Bacilli</taxon>
        <taxon>Bacillales</taxon>
        <taxon>Bacillaceae</taxon>
        <taxon>Ectobacillus</taxon>
    </lineage>
</organism>
<evidence type="ECO:0008006" key="4">
    <source>
        <dbReference type="Google" id="ProtNLM"/>
    </source>
</evidence>
<dbReference type="RefSeq" id="WP_379950560.1">
    <property type="nucleotide sequence ID" value="NZ_JBHMAF010000116.1"/>
</dbReference>
<feature type="coiled-coil region" evidence="1">
    <location>
        <begin position="93"/>
        <end position="120"/>
    </location>
</feature>
<comment type="caution">
    <text evidence="2">The sequence shown here is derived from an EMBL/GenBank/DDBJ whole genome shotgun (WGS) entry which is preliminary data.</text>
</comment>
<evidence type="ECO:0000313" key="2">
    <source>
        <dbReference type="EMBL" id="MFB9760233.1"/>
    </source>
</evidence>
<dbReference type="Proteomes" id="UP001589609">
    <property type="component" value="Unassembled WGS sequence"/>
</dbReference>
<dbReference type="EMBL" id="JBHMAF010000116">
    <property type="protein sequence ID" value="MFB9760233.1"/>
    <property type="molecule type" value="Genomic_DNA"/>
</dbReference>
<accession>A0ABV5WHY5</accession>
<feature type="coiled-coil region" evidence="1">
    <location>
        <begin position="167"/>
        <end position="201"/>
    </location>
</feature>
<proteinExistence type="predicted"/>
<sequence>MKKCYFSNRIYKHKIPHDVNQELSHSLRLYNRAVRTAYAWQTKHLRTGNKPYEGTLHLVIRKRFQLNDYYTNSAVQQANALRTSQKELQVLYLKQADITVQSIQKKLKNERRKLTAFRNMKQSIATGKPKLYKRMGYQMHQAASGAVYALHHKNETHIWFSLYLFEHRHLDKEIKRLKARIGQLQHRLLRQEQKKEKLKQTISSALFGSRSFFRKQYTMHKDQKSHA</sequence>
<reference evidence="2 3" key="1">
    <citation type="submission" date="2024-09" db="EMBL/GenBank/DDBJ databases">
        <authorList>
            <person name="Sun Q."/>
            <person name="Mori K."/>
        </authorList>
    </citation>
    <scope>NUCLEOTIDE SEQUENCE [LARGE SCALE GENOMIC DNA]</scope>
    <source>
        <strain evidence="2 3">JCM 11201</strain>
    </source>
</reference>
<gene>
    <name evidence="2" type="ORF">ACFFMS_17875</name>
</gene>
<keyword evidence="1" id="KW-0175">Coiled coil</keyword>